<dbReference type="EMBL" id="MU859066">
    <property type="protein sequence ID" value="KAK3956404.1"/>
    <property type="molecule type" value="Genomic_DNA"/>
</dbReference>
<proteinExistence type="predicted"/>
<gene>
    <name evidence="2" type="ORF">QBC32DRAFT_331130</name>
</gene>
<organism evidence="2 3">
    <name type="scientific">Pseudoneurospora amorphoporcata</name>
    <dbReference type="NCBI Taxonomy" id="241081"/>
    <lineage>
        <taxon>Eukaryota</taxon>
        <taxon>Fungi</taxon>
        <taxon>Dikarya</taxon>
        <taxon>Ascomycota</taxon>
        <taxon>Pezizomycotina</taxon>
        <taxon>Sordariomycetes</taxon>
        <taxon>Sordariomycetidae</taxon>
        <taxon>Sordariales</taxon>
        <taxon>Sordariaceae</taxon>
        <taxon>Pseudoneurospora</taxon>
    </lineage>
</organism>
<comment type="caution">
    <text evidence="2">The sequence shown here is derived from an EMBL/GenBank/DDBJ whole genome shotgun (WGS) entry which is preliminary data.</text>
</comment>
<feature type="signal peptide" evidence="1">
    <location>
        <begin position="1"/>
        <end position="18"/>
    </location>
</feature>
<protein>
    <recommendedName>
        <fullName evidence="4">Secreted protein</fullName>
    </recommendedName>
</protein>
<dbReference type="Proteomes" id="UP001303222">
    <property type="component" value="Unassembled WGS sequence"/>
</dbReference>
<evidence type="ECO:0000256" key="1">
    <source>
        <dbReference type="SAM" id="SignalP"/>
    </source>
</evidence>
<evidence type="ECO:0008006" key="4">
    <source>
        <dbReference type="Google" id="ProtNLM"/>
    </source>
</evidence>
<accession>A0AAN6SK71</accession>
<name>A0AAN6SK71_9PEZI</name>
<evidence type="ECO:0000313" key="3">
    <source>
        <dbReference type="Proteomes" id="UP001303222"/>
    </source>
</evidence>
<evidence type="ECO:0000313" key="2">
    <source>
        <dbReference type="EMBL" id="KAK3956404.1"/>
    </source>
</evidence>
<reference evidence="2" key="2">
    <citation type="submission" date="2023-06" db="EMBL/GenBank/DDBJ databases">
        <authorList>
            <consortium name="Lawrence Berkeley National Laboratory"/>
            <person name="Mondo S.J."/>
            <person name="Hensen N."/>
            <person name="Bonometti L."/>
            <person name="Westerberg I."/>
            <person name="Brannstrom I.O."/>
            <person name="Guillou S."/>
            <person name="Cros-Aarteil S."/>
            <person name="Calhoun S."/>
            <person name="Haridas S."/>
            <person name="Kuo A."/>
            <person name="Pangilinan J."/>
            <person name="Riley R."/>
            <person name="Labutti K."/>
            <person name="Andreopoulos B."/>
            <person name="Lipzen A."/>
            <person name="Chen C."/>
            <person name="Yanf M."/>
            <person name="Daum C."/>
            <person name="Ng V."/>
            <person name="Clum A."/>
            <person name="Steindorff A."/>
            <person name="Ohm R."/>
            <person name="Martin F."/>
            <person name="Silar P."/>
            <person name="Natvig D."/>
            <person name="Lalanne C."/>
            <person name="Gautier V."/>
            <person name="Ament-Velasquez S.L."/>
            <person name="Kruys A."/>
            <person name="Hutchinson M.I."/>
            <person name="Powell A.J."/>
            <person name="Barry K."/>
            <person name="Miller A.N."/>
            <person name="Grigoriev I.V."/>
            <person name="Debuchy R."/>
            <person name="Gladieux P."/>
            <person name="Thoren M.H."/>
            <person name="Johannesson H."/>
        </authorList>
    </citation>
    <scope>NUCLEOTIDE SEQUENCE</scope>
    <source>
        <strain evidence="2">CBS 626.80</strain>
    </source>
</reference>
<keyword evidence="1" id="KW-0732">Signal</keyword>
<reference evidence="2" key="1">
    <citation type="journal article" date="2023" name="Mol. Phylogenet. Evol.">
        <title>Genome-scale phylogeny and comparative genomics of the fungal order Sordariales.</title>
        <authorList>
            <person name="Hensen N."/>
            <person name="Bonometti L."/>
            <person name="Westerberg I."/>
            <person name="Brannstrom I.O."/>
            <person name="Guillou S."/>
            <person name="Cros-Aarteil S."/>
            <person name="Calhoun S."/>
            <person name="Haridas S."/>
            <person name="Kuo A."/>
            <person name="Mondo S."/>
            <person name="Pangilinan J."/>
            <person name="Riley R."/>
            <person name="LaButti K."/>
            <person name="Andreopoulos B."/>
            <person name="Lipzen A."/>
            <person name="Chen C."/>
            <person name="Yan M."/>
            <person name="Daum C."/>
            <person name="Ng V."/>
            <person name="Clum A."/>
            <person name="Steindorff A."/>
            <person name="Ohm R.A."/>
            <person name="Martin F."/>
            <person name="Silar P."/>
            <person name="Natvig D.O."/>
            <person name="Lalanne C."/>
            <person name="Gautier V."/>
            <person name="Ament-Velasquez S.L."/>
            <person name="Kruys A."/>
            <person name="Hutchinson M.I."/>
            <person name="Powell A.J."/>
            <person name="Barry K."/>
            <person name="Miller A.N."/>
            <person name="Grigoriev I.V."/>
            <person name="Debuchy R."/>
            <person name="Gladieux P."/>
            <person name="Hiltunen Thoren M."/>
            <person name="Johannesson H."/>
        </authorList>
    </citation>
    <scope>NUCLEOTIDE SEQUENCE</scope>
    <source>
        <strain evidence="2">CBS 626.80</strain>
    </source>
</reference>
<dbReference type="AlphaFoldDB" id="A0AAN6SK71"/>
<feature type="chain" id="PRO_5042962696" description="Secreted protein" evidence="1">
    <location>
        <begin position="19"/>
        <end position="71"/>
    </location>
</feature>
<keyword evidence="3" id="KW-1185">Reference proteome</keyword>
<sequence length="71" mass="7889">MKHCISCICVLSIHQVLGVYVYGYCPDQHIKPLDGTTASRLLLLHKAIILHFTTELGFMMTAPGHHLQVSS</sequence>